<keyword evidence="4" id="KW-1185">Reference proteome</keyword>
<proteinExistence type="predicted"/>
<evidence type="ECO:0000259" key="2">
    <source>
        <dbReference type="Pfam" id="PF19658"/>
    </source>
</evidence>
<protein>
    <submittedName>
        <fullName evidence="3">Metal ABC transporter</fullName>
    </submittedName>
</protein>
<dbReference type="RefSeq" id="WP_099987858.1">
    <property type="nucleotide sequence ID" value="NZ_CP024700.1"/>
</dbReference>
<organism evidence="3 4">
    <name type="scientific">Fusobacterium pseudoperiodonticum</name>
    <dbReference type="NCBI Taxonomy" id="2663009"/>
    <lineage>
        <taxon>Bacteria</taxon>
        <taxon>Fusobacteriati</taxon>
        <taxon>Fusobacteriota</taxon>
        <taxon>Fusobacteriia</taxon>
        <taxon>Fusobacteriales</taxon>
        <taxon>Fusobacteriaceae</taxon>
        <taxon>Fusobacterium</taxon>
    </lineage>
</organism>
<feature type="transmembrane region" description="Helical" evidence="1">
    <location>
        <begin position="410"/>
        <end position="432"/>
    </location>
</feature>
<reference evidence="3 4" key="1">
    <citation type="submission" date="2017-11" db="EMBL/GenBank/DDBJ databases">
        <title>Genome sequencing of Fusobacterium periodonticum KCOM 1263.</title>
        <authorList>
            <person name="Kook J.-K."/>
            <person name="Park S.-N."/>
            <person name="Lim Y.K."/>
        </authorList>
    </citation>
    <scope>NUCLEOTIDE SEQUENCE [LARGE SCALE GENOMIC DNA]</scope>
    <source>
        <strain evidence="3 4">KCOM 1263</strain>
    </source>
</reference>
<dbReference type="InterPro" id="IPR046159">
    <property type="entry name" value="DUF6161"/>
</dbReference>
<gene>
    <name evidence="3" type="ORF">CTM74_08945</name>
</gene>
<sequence length="550" mass="65137">MENIKVKIWDAEPSELLLKIKEMLEKQKINVTRELEEEYDIVISSDNDYKNKKAIFIQGTLNPKCSNEILAYLSIIADKLDIIICIKEENLTNKNLGFKIKENYVGTYNPEMYRMPIFIENKKTEIYRRLSIITIFKISISPIYSTENIDFECSLEELENILEINYSIWEDLYQDTDNINYSTVYQNLKNKISSFFTYFNTLNIEDIADEILHREISNYITTSITYFENKRKYLINIEAPINKDKNFIKIIEFYKYYQKQKFDNILSATINYIDICRNPEKAGNFLNGSYKYYFYPAFYYLKEQFNIEFSNTKLDDEINILKTELSTMEETIPKRKNEILNYMEAISKGLDIWKNGFLDDVENWKIKINKWQEESENKINTLEKTYNEKLKLETPEKLWNEKAKNYGKAYVIWLLITIVLGIGIAFFTAYTIKVFYFNNTSNNNLENEVFKYFPKTFLFLGILSLALYILRVVIKIVLSNKHLQLEYEQKAALTRFYQALVYDGKNINENERLIIFNALFSKTESGLIKLSDAPNDIENIIFSILSKNSK</sequence>
<evidence type="ECO:0000256" key="1">
    <source>
        <dbReference type="SAM" id="Phobius"/>
    </source>
</evidence>
<evidence type="ECO:0000313" key="3">
    <source>
        <dbReference type="EMBL" id="ATV61946.1"/>
    </source>
</evidence>
<dbReference type="Proteomes" id="UP000228552">
    <property type="component" value="Chromosome"/>
</dbReference>
<dbReference type="EMBL" id="CP024700">
    <property type="protein sequence ID" value="ATV61946.1"/>
    <property type="molecule type" value="Genomic_DNA"/>
</dbReference>
<dbReference type="Pfam" id="PF19658">
    <property type="entry name" value="DUF6161"/>
    <property type="match status" value="1"/>
</dbReference>
<keyword evidence="1" id="KW-0472">Membrane</keyword>
<keyword evidence="1" id="KW-0812">Transmembrane</keyword>
<feature type="transmembrane region" description="Helical" evidence="1">
    <location>
        <begin position="452"/>
        <end position="474"/>
    </location>
</feature>
<accession>A0AAD0AMN9</accession>
<feature type="domain" description="DUF6161" evidence="2">
    <location>
        <begin position="327"/>
        <end position="529"/>
    </location>
</feature>
<dbReference type="AlphaFoldDB" id="A0AAD0AMN9"/>
<keyword evidence="1" id="KW-1133">Transmembrane helix</keyword>
<evidence type="ECO:0000313" key="4">
    <source>
        <dbReference type="Proteomes" id="UP000228552"/>
    </source>
</evidence>
<name>A0AAD0AMN9_9FUSO</name>